<feature type="region of interest" description="Disordered" evidence="8">
    <location>
        <begin position="68"/>
        <end position="97"/>
    </location>
</feature>
<proteinExistence type="inferred from homology"/>
<dbReference type="RefSeq" id="XP_020117068.1">
    <property type="nucleotide sequence ID" value="XM_020262722.1"/>
</dbReference>
<feature type="region of interest" description="Disordered" evidence="8">
    <location>
        <begin position="115"/>
        <end position="238"/>
    </location>
</feature>
<evidence type="ECO:0000256" key="6">
    <source>
        <dbReference type="ARBA" id="ARBA00024695"/>
    </source>
</evidence>
<dbReference type="Pfam" id="PF04147">
    <property type="entry name" value="Nop14"/>
    <property type="match status" value="1"/>
</dbReference>
<evidence type="ECO:0000256" key="8">
    <source>
        <dbReference type="SAM" id="MobiDB-lite"/>
    </source>
</evidence>
<dbReference type="PANTHER" id="PTHR23183:SF0">
    <property type="entry name" value="NUCLEOLAR PROTEIN 14"/>
    <property type="match status" value="1"/>
</dbReference>
<feature type="region of interest" description="Disordered" evidence="8">
    <location>
        <begin position="279"/>
        <end position="460"/>
    </location>
</feature>
<comment type="subcellular location">
    <subcellularLocation>
        <location evidence="1">Nucleus</location>
        <location evidence="1">Nucleolus</location>
    </subcellularLocation>
</comment>
<dbReference type="GO" id="GO:0032040">
    <property type="term" value="C:small-subunit processome"/>
    <property type="evidence" value="ECO:0007669"/>
    <property type="project" value="EnsemblFungi"/>
</dbReference>
<feature type="compositionally biased region" description="Acidic residues" evidence="8">
    <location>
        <begin position="436"/>
        <end position="460"/>
    </location>
</feature>
<accession>A0A225ATZ8</accession>
<feature type="compositionally biased region" description="Acidic residues" evidence="8">
    <location>
        <begin position="413"/>
        <end position="428"/>
    </location>
</feature>
<comment type="caution">
    <text evidence="9">The sequence shown here is derived from an EMBL/GenBank/DDBJ whole genome shotgun (WGS) entry which is preliminary data.</text>
</comment>
<keyword evidence="10" id="KW-1185">Reference proteome</keyword>
<dbReference type="GO" id="GO:0034511">
    <property type="term" value="F:U3 snoRNA binding"/>
    <property type="evidence" value="ECO:0007669"/>
    <property type="project" value="EnsemblFungi"/>
</dbReference>
<feature type="compositionally biased region" description="Acidic residues" evidence="8">
    <location>
        <begin position="380"/>
        <end position="391"/>
    </location>
</feature>
<feature type="compositionally biased region" description="Basic and acidic residues" evidence="8">
    <location>
        <begin position="229"/>
        <end position="238"/>
    </location>
</feature>
<evidence type="ECO:0000256" key="3">
    <source>
        <dbReference type="ARBA" id="ARBA00022517"/>
    </source>
</evidence>
<evidence type="ECO:0000256" key="2">
    <source>
        <dbReference type="ARBA" id="ARBA00007466"/>
    </source>
</evidence>
<feature type="compositionally biased region" description="Acidic residues" evidence="8">
    <location>
        <begin position="209"/>
        <end position="228"/>
    </location>
</feature>
<evidence type="ECO:0000256" key="7">
    <source>
        <dbReference type="SAM" id="Coils"/>
    </source>
</evidence>
<dbReference type="GO" id="GO:0000447">
    <property type="term" value="P:endonucleolytic cleavage in ITS1 to separate SSU-rRNA from 5.8S rRNA and LSU-rRNA from tricistronic rRNA transcript (SSU-rRNA, 5.8S rRNA, LSU-rRNA)"/>
    <property type="evidence" value="ECO:0007669"/>
    <property type="project" value="EnsemblFungi"/>
</dbReference>
<dbReference type="GO" id="GO:0030692">
    <property type="term" value="C:Noc4p-Nop14p complex"/>
    <property type="evidence" value="ECO:0007669"/>
    <property type="project" value="EnsemblFungi"/>
</dbReference>
<comment type="similarity">
    <text evidence="2">Belongs to the NOP14 family.</text>
</comment>
<evidence type="ECO:0000256" key="4">
    <source>
        <dbReference type="ARBA" id="ARBA00022552"/>
    </source>
</evidence>
<evidence type="ECO:0000256" key="5">
    <source>
        <dbReference type="ARBA" id="ARBA00023242"/>
    </source>
</evidence>
<feature type="coiled-coil region" evidence="7">
    <location>
        <begin position="850"/>
        <end position="903"/>
    </location>
</feature>
<dbReference type="AlphaFoldDB" id="A0A225ATZ8"/>
<dbReference type="STRING" id="1441469.A0A225ATZ8"/>
<evidence type="ECO:0000256" key="1">
    <source>
        <dbReference type="ARBA" id="ARBA00004604"/>
    </source>
</evidence>
<reference evidence="9 10" key="1">
    <citation type="submission" date="2015-06" db="EMBL/GenBank/DDBJ databases">
        <title>Talaromyces atroroseus IBT 11181 draft genome.</title>
        <authorList>
            <person name="Rasmussen K.B."/>
            <person name="Rasmussen S."/>
            <person name="Petersen B."/>
            <person name="Sicheritz-Ponten T."/>
            <person name="Mortensen U.H."/>
            <person name="Thrane U."/>
        </authorList>
    </citation>
    <scope>NUCLEOTIDE SEQUENCE [LARGE SCALE GENOMIC DNA]</scope>
    <source>
        <strain evidence="9 10">IBT 11181</strain>
    </source>
</reference>
<dbReference type="InterPro" id="IPR007276">
    <property type="entry name" value="Nop14"/>
</dbReference>
<name>A0A225ATZ8_TALAT</name>
<dbReference type="GeneID" id="31007584"/>
<feature type="compositionally biased region" description="Basic and acidic residues" evidence="8">
    <location>
        <begin position="310"/>
        <end position="379"/>
    </location>
</feature>
<evidence type="ECO:0000313" key="10">
    <source>
        <dbReference type="Proteomes" id="UP000214365"/>
    </source>
</evidence>
<feature type="compositionally biased region" description="Basic and acidic residues" evidence="8">
    <location>
        <begin position="130"/>
        <end position="150"/>
    </location>
</feature>
<feature type="compositionally biased region" description="Acidic residues" evidence="8">
    <location>
        <begin position="181"/>
        <end position="197"/>
    </location>
</feature>
<keyword evidence="5" id="KW-0539">Nucleus</keyword>
<feature type="compositionally biased region" description="Basic and acidic residues" evidence="8">
    <location>
        <begin position="69"/>
        <end position="79"/>
    </location>
</feature>
<protein>
    <recommendedName>
        <fullName evidence="11">Nucleolar complex protein 14</fullName>
    </recommendedName>
</protein>
<dbReference type="EMBL" id="LFMY01000013">
    <property type="protein sequence ID" value="OKL56947.1"/>
    <property type="molecule type" value="Genomic_DNA"/>
</dbReference>
<feature type="region of interest" description="Disordered" evidence="8">
    <location>
        <begin position="1"/>
        <end position="44"/>
    </location>
</feature>
<sequence length="926" mass="105372">MPPSQLKQLKASLRESGIIREQQSKKKRRQDEKDGGAKARQSRIQRNAALQKIRDQFNPFEIKAPSRNAKFDVTTRDGSSKAGNYARPGVTRSLGEERRRETLLKELHMRNKTGGILDRRFGENDPSMTPEERAAERFARESQRKMRKDNLFNLEEDDEEELQLTHGGQSLSFGDALGGDDFAENEIDDGESSEDEESSRKRKRALALEEPDDMEGMASEDEDGEDENEPLRKKSKAEVMKEVIAKSKLYKYERQKAKEDDDDLRAELDKGLPDLFDLMRGVKPAPAPKPEAPKEDAALMNPDRAALLNGKDRSEADLEYDKRLKQMAYDKRSAPTDRTKTEEEKAQEDAERLQKLEAERLRRMRGDEESESEAEKDNKGEEEDDDDDSMPDDAKAFGLAPTTVEADERPELDVEDEDDFIIDEDLVEMDSNADLSFDESEDEEESEEGSEEADSEDEELMDDEFTKSLKGLVDVKSAAHAKSSTGNDGNGLAYTYPCPQSHDELLAILKDTSVKDLPVIVQRIRALYHPRLHSENKTKLGNFSQVLVEHVAHMANQRERASFNIIENTLRHIHSMAKSNSEPVAHAFREHLRTMALERPLSLLPGDLVILTGVVTLFPTSDHFHAVVTPANLCIARYLGQSVVKNLSDLATGAYLATLSLEYQTLAKRYMPEFMNYCLNALCILSPTKVNANLGSVFLRDSKESLRLSSLTKDSVTTKLQFWDIIDDNNTSDTPAEDLKASLASTYVSLLDVACDLWSDKSAFKEIFTPAHTILQHLKKASTASKTKTLPLYSQILSTHTKLTTLLTQAHHTRRPLLLHNHRPLAIKQSVPKFEEDFNPDRHYDPNRERAELNKLRAEHKRERKGAMRELRKDANFIAREQLRDKKERDAAYEKKYRRLIAEIQGEEGREAKAYEREKKWRQGKK</sequence>
<evidence type="ECO:0000313" key="9">
    <source>
        <dbReference type="EMBL" id="OKL56947.1"/>
    </source>
</evidence>
<dbReference type="OrthoDB" id="441771at2759"/>
<keyword evidence="4" id="KW-0698">rRNA processing</keyword>
<dbReference type="PANTHER" id="PTHR23183">
    <property type="entry name" value="NOP14"/>
    <property type="match status" value="1"/>
</dbReference>
<dbReference type="GO" id="GO:0000480">
    <property type="term" value="P:endonucleolytic cleavage in 5'-ETS of tricistronic rRNA transcript (SSU-rRNA, 5.8S rRNA, LSU-rRNA)"/>
    <property type="evidence" value="ECO:0007669"/>
    <property type="project" value="EnsemblFungi"/>
</dbReference>
<dbReference type="Proteomes" id="UP000214365">
    <property type="component" value="Unassembled WGS sequence"/>
</dbReference>
<keyword evidence="3" id="KW-0690">Ribosome biogenesis</keyword>
<keyword evidence="7" id="KW-0175">Coiled coil</keyword>
<organism evidence="9 10">
    <name type="scientific">Talaromyces atroroseus</name>
    <dbReference type="NCBI Taxonomy" id="1441469"/>
    <lineage>
        <taxon>Eukaryota</taxon>
        <taxon>Fungi</taxon>
        <taxon>Dikarya</taxon>
        <taxon>Ascomycota</taxon>
        <taxon>Pezizomycotina</taxon>
        <taxon>Eurotiomycetes</taxon>
        <taxon>Eurotiomycetidae</taxon>
        <taxon>Eurotiales</taxon>
        <taxon>Trichocomaceae</taxon>
        <taxon>Talaromyces</taxon>
        <taxon>Talaromyces sect. Trachyspermi</taxon>
    </lineage>
</organism>
<evidence type="ECO:0008006" key="11">
    <source>
        <dbReference type="Google" id="ProtNLM"/>
    </source>
</evidence>
<dbReference type="GO" id="GO:0000472">
    <property type="term" value="P:endonucleolytic cleavage to generate mature 5'-end of SSU-rRNA from (SSU-rRNA, 5.8S rRNA, LSU-rRNA)"/>
    <property type="evidence" value="ECO:0007669"/>
    <property type="project" value="EnsemblFungi"/>
</dbReference>
<gene>
    <name evidence="9" type="ORF">UA08_07828</name>
</gene>
<comment type="function">
    <text evidence="6">Involved in nucleolar processing of pre-18S ribosomal RNA. Has a role in the nuclear export of 40S pre-ribosomal subunit to the cytoplasm.</text>
</comment>